<reference evidence="1 2" key="1">
    <citation type="journal article" date="2015" name="Genome Announc.">
        <title>Expanding the biotechnology potential of lactobacilli through comparative genomics of 213 strains and associated genera.</title>
        <authorList>
            <person name="Sun Z."/>
            <person name="Harris H.M."/>
            <person name="McCann A."/>
            <person name="Guo C."/>
            <person name="Argimon S."/>
            <person name="Zhang W."/>
            <person name="Yang X."/>
            <person name="Jeffery I.B."/>
            <person name="Cooney J.C."/>
            <person name="Kagawa T.F."/>
            <person name="Liu W."/>
            <person name="Song Y."/>
            <person name="Salvetti E."/>
            <person name="Wrobel A."/>
            <person name="Rasinkangas P."/>
            <person name="Parkhill J."/>
            <person name="Rea M.C."/>
            <person name="O'Sullivan O."/>
            <person name="Ritari J."/>
            <person name="Douillard F.P."/>
            <person name="Paul Ross R."/>
            <person name="Yang R."/>
            <person name="Briner A.E."/>
            <person name="Felis G.E."/>
            <person name="de Vos W.M."/>
            <person name="Barrangou R."/>
            <person name="Klaenhammer T.R."/>
            <person name="Caufield P.W."/>
            <person name="Cui Y."/>
            <person name="Zhang H."/>
            <person name="O'Toole P.W."/>
        </authorList>
    </citation>
    <scope>NUCLEOTIDE SEQUENCE [LARGE SCALE GENOMIC DNA]</scope>
    <source>
        <strain evidence="1 2">DSM 20444</strain>
    </source>
</reference>
<dbReference type="PATRIC" id="fig|1046596.6.peg.1227"/>
<dbReference type="AlphaFoldDB" id="A0A0R2E9A4"/>
<protein>
    <submittedName>
        <fullName evidence="1">Lipoprotein</fullName>
    </submittedName>
</protein>
<keyword evidence="2" id="KW-1185">Reference proteome</keyword>
<accession>A0A0R2E9A4</accession>
<organism evidence="1 2">
    <name type="scientific">Liquorilactobacillus mali KCTC 3596 = DSM 20444</name>
    <dbReference type="NCBI Taxonomy" id="1046596"/>
    <lineage>
        <taxon>Bacteria</taxon>
        <taxon>Bacillati</taxon>
        <taxon>Bacillota</taxon>
        <taxon>Bacilli</taxon>
        <taxon>Lactobacillales</taxon>
        <taxon>Lactobacillaceae</taxon>
        <taxon>Liquorilactobacillus</taxon>
    </lineage>
</organism>
<evidence type="ECO:0000313" key="1">
    <source>
        <dbReference type="EMBL" id="KRN09319.1"/>
    </source>
</evidence>
<dbReference type="Proteomes" id="UP000050898">
    <property type="component" value="Unassembled WGS sequence"/>
</dbReference>
<comment type="caution">
    <text evidence="1">The sequence shown here is derived from an EMBL/GenBank/DDBJ whole genome shotgun (WGS) entry which is preliminary data.</text>
</comment>
<name>A0A0R2E9A4_9LACO</name>
<keyword evidence="1" id="KW-0449">Lipoprotein</keyword>
<proteinExistence type="predicted"/>
<evidence type="ECO:0000313" key="2">
    <source>
        <dbReference type="Proteomes" id="UP000050898"/>
    </source>
</evidence>
<sequence>MIMIGVLFVHKLNIFFIVMLVVTLVSGCSSQKKEKAVDTVKISTNKTLKANSKTWIFNQGISSKQTKKQGVSKYMTTSVVSKTDELSSWTTSKGQFMSSSVNYKRVSLKKWKKDMLKNYIKNAQKNVHLMTVIQVNDALKKLGSDVKISKLSDLIFLETKTSNMTLPEAFVAKGHHLYAITIQYYDTSQTTSIERGQSFTDTNTKKATSQVSLNKLNGTWIAAETTTSSSDTGKIMIEDGYMYQHRYNSYERSVIQKLSSYSLISLNQNETYASQKVNAANAGYQLTQKAVASGDSLGYLYLFINENKLIRIGQGTTTMYKKTSTLVAASDLSQDDITTFKQMDQKNPGEKASTITVDASAPTVGMSNSIKYLTDAEAGQIINNIVISQ</sequence>
<gene>
    <name evidence="1" type="ORF">FD00_GL001145</name>
</gene>
<dbReference type="EMBL" id="AYYH01000028">
    <property type="protein sequence ID" value="KRN09319.1"/>
    <property type="molecule type" value="Genomic_DNA"/>
</dbReference>